<feature type="compositionally biased region" description="Polar residues" evidence="1">
    <location>
        <begin position="134"/>
        <end position="145"/>
    </location>
</feature>
<evidence type="ECO:0000313" key="3">
    <source>
        <dbReference type="EMBL" id="TLD96128.1"/>
    </source>
</evidence>
<accession>A0A4U8TAG8</accession>
<proteinExistence type="predicted"/>
<comment type="caution">
    <text evidence="3">The sequence shown here is derived from an EMBL/GenBank/DDBJ whole genome shotgun (WGS) entry which is preliminary data.</text>
</comment>
<gene>
    <name evidence="3" type="ORF">LS80_008950</name>
</gene>
<feature type="compositionally biased region" description="Acidic residues" evidence="1">
    <location>
        <begin position="101"/>
        <end position="111"/>
    </location>
</feature>
<dbReference type="EMBL" id="JRPK02000039">
    <property type="protein sequence ID" value="TLD96128.1"/>
    <property type="molecule type" value="Genomic_DNA"/>
</dbReference>
<feature type="compositionally biased region" description="Basic and acidic residues" evidence="1">
    <location>
        <begin position="147"/>
        <end position="157"/>
    </location>
</feature>
<sequence length="617" mass="69062">MVADMNVSGITQAQTIPTDSPKQQTDADTTTLSFSEALTHKEQKKPVKTDAPQKQDSKVTKDSKNVTKESEPNPLTTKPNKKQDQATLAKALKESKKENNDEVNGDELNETELEKRNVKDSEGNKTKKVDSNSKDSQLIKNNNPTKIEGENKEDGVSRADLSADSVQSSDENIDETQIKKGKVKSTESKAKDTAQKQEVQLKSLNDVKKEAQARNLNLQKMEIIENGRKNPINPQDLMDRSLLEDNKERLALSLQDKGQALSTSLVKTNMQDIGEQAKKDALLAELLNRYDANANAKRKMQNEIEKIQFKIGDGDKSMVIERTRIQPKNITESKVRNEIMEQEFLEELQGITGDEDLADLLEVNRAKITAHIVQQNSKVANGKDSIMMQKTYQGWAQQGQFLDPKEIKDSKNVAFEMDVQKPFDAVFAENLKTDSKTKETDAITKTDKKNEEASKEKTDAKQEVGSIHTKQEVSVKNAMARETMRHFASQFKEEILNYKPPITRINLELNPANLGQVAMTISKKGKDLQVSITSNANVMAMFVQNAQELRQNLMQIGFNNLDLNFSTHDGQGSNTGQNDSKDQNERGIKLQSIEEAEAQTQLGNVPQTLEVTLPQYA</sequence>
<evidence type="ECO:0000256" key="1">
    <source>
        <dbReference type="SAM" id="MobiDB-lite"/>
    </source>
</evidence>
<feature type="compositionally biased region" description="Basic and acidic residues" evidence="1">
    <location>
        <begin position="184"/>
        <end position="195"/>
    </location>
</feature>
<dbReference type="InterPro" id="IPR021136">
    <property type="entry name" value="Flagellar_hook_control-like_C"/>
</dbReference>
<feature type="region of interest" description="Disordered" evidence="1">
    <location>
        <begin position="1"/>
        <end position="197"/>
    </location>
</feature>
<dbReference type="InterPro" id="IPR038610">
    <property type="entry name" value="FliK-like_C_sf"/>
</dbReference>
<dbReference type="Proteomes" id="UP000029861">
    <property type="component" value="Unassembled WGS sequence"/>
</dbReference>
<evidence type="ECO:0000313" key="4">
    <source>
        <dbReference type="Proteomes" id="UP000029861"/>
    </source>
</evidence>
<feature type="compositionally biased region" description="Polar residues" evidence="1">
    <location>
        <begin position="8"/>
        <end position="36"/>
    </location>
</feature>
<reference evidence="3 4" key="1">
    <citation type="journal article" date="2014" name="Genome Announc.">
        <title>Draft genome sequences of eight enterohepatic helicobacter species isolated from both laboratory and wild rodents.</title>
        <authorList>
            <person name="Sheh A."/>
            <person name="Shen Z."/>
            <person name="Fox J.G."/>
        </authorList>
    </citation>
    <scope>NUCLEOTIDE SEQUENCE [LARGE SCALE GENOMIC DNA]</scope>
    <source>
        <strain evidence="3 4">ATCC 49310</strain>
    </source>
</reference>
<dbReference type="AlphaFoldDB" id="A0A4U8TAG8"/>
<feature type="compositionally biased region" description="Basic and acidic residues" evidence="1">
    <location>
        <begin position="91"/>
        <end position="100"/>
    </location>
</feature>
<dbReference type="Gene3D" id="3.30.750.140">
    <property type="match status" value="1"/>
</dbReference>
<keyword evidence="3" id="KW-0969">Cilium</keyword>
<protein>
    <submittedName>
        <fullName evidence="3">Flagellar hook-length control protein FliK</fullName>
    </submittedName>
</protein>
<dbReference type="Pfam" id="PF02120">
    <property type="entry name" value="Flg_hook"/>
    <property type="match status" value="1"/>
</dbReference>
<name>A0A4U8TAG8_9HELI</name>
<keyword evidence="3" id="KW-0966">Cell projection</keyword>
<feature type="compositionally biased region" description="Basic and acidic residues" evidence="1">
    <location>
        <begin position="38"/>
        <end position="71"/>
    </location>
</feature>
<evidence type="ECO:0000259" key="2">
    <source>
        <dbReference type="Pfam" id="PF02120"/>
    </source>
</evidence>
<feature type="domain" description="Flagellar hook-length control protein-like C-terminal" evidence="2">
    <location>
        <begin position="494"/>
        <end position="572"/>
    </location>
</feature>
<keyword evidence="3" id="KW-0282">Flagellum</keyword>
<dbReference type="RefSeq" id="WP_034317208.1">
    <property type="nucleotide sequence ID" value="NZ_FZNF01000007.1"/>
</dbReference>
<organism evidence="3 4">
    <name type="scientific">Helicobacter trogontum</name>
    <dbReference type="NCBI Taxonomy" id="50960"/>
    <lineage>
        <taxon>Bacteria</taxon>
        <taxon>Pseudomonadati</taxon>
        <taxon>Campylobacterota</taxon>
        <taxon>Epsilonproteobacteria</taxon>
        <taxon>Campylobacterales</taxon>
        <taxon>Helicobacteraceae</taxon>
        <taxon>Helicobacter</taxon>
    </lineage>
</organism>
<feature type="region of interest" description="Disordered" evidence="1">
    <location>
        <begin position="435"/>
        <end position="469"/>
    </location>
</feature>
<feature type="compositionally biased region" description="Basic and acidic residues" evidence="1">
    <location>
        <begin position="112"/>
        <end position="133"/>
    </location>
</feature>
<feature type="compositionally biased region" description="Basic and acidic residues" evidence="1">
    <location>
        <begin position="435"/>
        <end position="462"/>
    </location>
</feature>